<sequence length="146" mass="16884">MRSFVLALALLPLIQCTPLPENGQEYFDILGTGSQDWRLVFRGTAHIEKSIFDAYKNGAGCPEQVEDGCKNTDWKAPCQNHYRNNDAIENWKNVREVLYGIVDQGNLVKVMRFKGQNTDYLNWMSRKRLIDSCWDDLKKADQNYFG</sequence>
<protein>
    <submittedName>
        <fullName evidence="2">Uncharacterized protein</fullName>
    </submittedName>
</protein>
<feature type="signal peptide" evidence="1">
    <location>
        <begin position="1"/>
        <end position="16"/>
    </location>
</feature>
<dbReference type="Proteomes" id="UP000271974">
    <property type="component" value="Unassembled WGS sequence"/>
</dbReference>
<gene>
    <name evidence="2" type="ORF">EGW08_013592</name>
</gene>
<keyword evidence="1" id="KW-0732">Signal</keyword>
<evidence type="ECO:0000313" key="2">
    <source>
        <dbReference type="EMBL" id="RUS78665.1"/>
    </source>
</evidence>
<organism evidence="2 3">
    <name type="scientific">Elysia chlorotica</name>
    <name type="common">Eastern emerald elysia</name>
    <name type="synonym">Sea slug</name>
    <dbReference type="NCBI Taxonomy" id="188477"/>
    <lineage>
        <taxon>Eukaryota</taxon>
        <taxon>Metazoa</taxon>
        <taxon>Spiralia</taxon>
        <taxon>Lophotrochozoa</taxon>
        <taxon>Mollusca</taxon>
        <taxon>Gastropoda</taxon>
        <taxon>Heterobranchia</taxon>
        <taxon>Euthyneura</taxon>
        <taxon>Panpulmonata</taxon>
        <taxon>Sacoglossa</taxon>
        <taxon>Placobranchoidea</taxon>
        <taxon>Plakobranchidae</taxon>
        <taxon>Elysia</taxon>
    </lineage>
</organism>
<evidence type="ECO:0000256" key="1">
    <source>
        <dbReference type="SAM" id="SignalP"/>
    </source>
</evidence>
<dbReference type="AlphaFoldDB" id="A0A3S0ZIM9"/>
<evidence type="ECO:0000313" key="3">
    <source>
        <dbReference type="Proteomes" id="UP000271974"/>
    </source>
</evidence>
<reference evidence="2 3" key="1">
    <citation type="submission" date="2019-01" db="EMBL/GenBank/DDBJ databases">
        <title>A draft genome assembly of the solar-powered sea slug Elysia chlorotica.</title>
        <authorList>
            <person name="Cai H."/>
            <person name="Li Q."/>
            <person name="Fang X."/>
            <person name="Li J."/>
            <person name="Curtis N.E."/>
            <person name="Altenburger A."/>
            <person name="Shibata T."/>
            <person name="Feng M."/>
            <person name="Maeda T."/>
            <person name="Schwartz J.A."/>
            <person name="Shigenobu S."/>
            <person name="Lundholm N."/>
            <person name="Nishiyama T."/>
            <person name="Yang H."/>
            <person name="Hasebe M."/>
            <person name="Li S."/>
            <person name="Pierce S.K."/>
            <person name="Wang J."/>
        </authorList>
    </citation>
    <scope>NUCLEOTIDE SEQUENCE [LARGE SCALE GENOMIC DNA]</scope>
    <source>
        <strain evidence="2">EC2010</strain>
        <tissue evidence="2">Whole organism of an adult</tissue>
    </source>
</reference>
<comment type="caution">
    <text evidence="2">The sequence shown here is derived from an EMBL/GenBank/DDBJ whole genome shotgun (WGS) entry which is preliminary data.</text>
</comment>
<feature type="chain" id="PRO_5018675220" evidence="1">
    <location>
        <begin position="17"/>
        <end position="146"/>
    </location>
</feature>
<name>A0A3S0ZIM9_ELYCH</name>
<keyword evidence="3" id="KW-1185">Reference proteome</keyword>
<accession>A0A3S0ZIM9</accession>
<dbReference type="EMBL" id="RQTK01000497">
    <property type="protein sequence ID" value="RUS78665.1"/>
    <property type="molecule type" value="Genomic_DNA"/>
</dbReference>
<dbReference type="OrthoDB" id="6077660at2759"/>
<proteinExistence type="predicted"/>